<evidence type="ECO:0008006" key="4">
    <source>
        <dbReference type="Google" id="ProtNLM"/>
    </source>
</evidence>
<evidence type="ECO:0000313" key="2">
    <source>
        <dbReference type="EMBL" id="GAA4335650.1"/>
    </source>
</evidence>
<dbReference type="EMBL" id="BAABGY010000008">
    <property type="protein sequence ID" value="GAA4335650.1"/>
    <property type="molecule type" value="Genomic_DNA"/>
</dbReference>
<sequence>MMNTFFPRRILQLAFLFIATTAAAQKRNPGNPVYVDKGGVLRWTRDGKEAAFFGVNYTVPFAYGYRSHKALGLDLEKAIDADVHHLARLGLDAFRVHVWDVEISDTAGNLLQNEHLRLFDYLLARLKEKRIKILVTPIAFWGNGYPEPDTKTPGFATKYGKGPSVVKEEAFVAQENYLRQFFRHVNPYTGMTYTADPNVIAMEINNEPHHSGPRARTTEYVNRMAAAVRSTGWSKPVFYNISESPSYAGAVAAANVDGHSFQWYPTGLVANRELRGNFLPHVDRYHIPFFDSIPAVRARALMVYEFDAGDIYQSNMYPAMARAFRTAGFQWATQFAYDPMATAYANTEYQTHFLNLAYTPAKAISLLIAGKAFHRLPRKKSWGTFPADTTFDAFRVSYGQDLSEMNTEEEFYYTNNTTTQPKNAAALQHIAGVGSSPVVQYAGSGAYFLDKVSEGRWRLEVMPDAVRFRDPFGKASPSREAVRIHHAARRMTLRLPGLPDGFRLQRTDSAGFGRIIHNDNGFIVEPGVYELSASGVAAAGTAPFYAPASYTGAPYAVHEPAGEVAAGSVFQLPVRIGGADSGARASLELRHSLGKWKTVPMQRRDGQTFVGEVPAEMTEGGLLQYRVLLQQASGAQYTFPAGVKGNPYAWDAANDDTWQTFVTPGSTPLALFDATRDRGRLSQWTGDWRRNTIGFAAAGEPGRLLLRAVMTAPSAGQLTGWQLFVGDHLASRAPDAAFSTVVVRGSSAEGRSLRLTLIDANGNAVSALVSLPASPSTVEIPLTDFRPAPAVLLPRPYPGFQPLLFEGSAAVPFDIRKVDKLQCSFGHDVNAALAGKRQSMEVEWIRLR</sequence>
<evidence type="ECO:0000256" key="1">
    <source>
        <dbReference type="SAM" id="SignalP"/>
    </source>
</evidence>
<accession>A0ABP8H8G6</accession>
<reference evidence="3" key="1">
    <citation type="journal article" date="2019" name="Int. J. Syst. Evol. Microbiol.">
        <title>The Global Catalogue of Microorganisms (GCM) 10K type strain sequencing project: providing services to taxonomists for standard genome sequencing and annotation.</title>
        <authorList>
            <consortium name="The Broad Institute Genomics Platform"/>
            <consortium name="The Broad Institute Genome Sequencing Center for Infectious Disease"/>
            <person name="Wu L."/>
            <person name="Ma J."/>
        </authorList>
    </citation>
    <scope>NUCLEOTIDE SEQUENCE [LARGE SCALE GENOMIC DNA]</scope>
    <source>
        <strain evidence="3">JCM 17919</strain>
    </source>
</reference>
<dbReference type="Proteomes" id="UP001501725">
    <property type="component" value="Unassembled WGS sequence"/>
</dbReference>
<proteinExistence type="predicted"/>
<feature type="chain" id="PRO_5047280190" description="Membrane or secreted protein" evidence="1">
    <location>
        <begin position="25"/>
        <end position="848"/>
    </location>
</feature>
<keyword evidence="1" id="KW-0732">Signal</keyword>
<dbReference type="Gene3D" id="3.20.20.80">
    <property type="entry name" value="Glycosidases"/>
    <property type="match status" value="1"/>
</dbReference>
<keyword evidence="3" id="KW-1185">Reference proteome</keyword>
<organism evidence="2 3">
    <name type="scientific">Flaviaesturariibacter amylovorans</name>
    <dbReference type="NCBI Taxonomy" id="1084520"/>
    <lineage>
        <taxon>Bacteria</taxon>
        <taxon>Pseudomonadati</taxon>
        <taxon>Bacteroidota</taxon>
        <taxon>Chitinophagia</taxon>
        <taxon>Chitinophagales</taxon>
        <taxon>Chitinophagaceae</taxon>
        <taxon>Flaviaestuariibacter</taxon>
    </lineage>
</organism>
<dbReference type="SUPFAM" id="SSF51445">
    <property type="entry name" value="(Trans)glycosidases"/>
    <property type="match status" value="1"/>
</dbReference>
<gene>
    <name evidence="2" type="ORF">GCM10023184_30600</name>
</gene>
<feature type="signal peptide" evidence="1">
    <location>
        <begin position="1"/>
        <end position="24"/>
    </location>
</feature>
<dbReference type="InterPro" id="IPR017853">
    <property type="entry name" value="GH"/>
</dbReference>
<comment type="caution">
    <text evidence="2">The sequence shown here is derived from an EMBL/GenBank/DDBJ whole genome shotgun (WGS) entry which is preliminary data.</text>
</comment>
<protein>
    <recommendedName>
        <fullName evidence="4">Membrane or secreted protein</fullName>
    </recommendedName>
</protein>
<name>A0ABP8H8G6_9BACT</name>
<dbReference type="RefSeq" id="WP_345256624.1">
    <property type="nucleotide sequence ID" value="NZ_BAABGY010000008.1"/>
</dbReference>
<evidence type="ECO:0000313" key="3">
    <source>
        <dbReference type="Proteomes" id="UP001501725"/>
    </source>
</evidence>